<protein>
    <submittedName>
        <fullName evidence="1">Antifreeze protein, type I</fullName>
    </submittedName>
</protein>
<name>X7FDM6_9RHOB</name>
<dbReference type="RefSeq" id="WP_211238665.1">
    <property type="nucleotide sequence ID" value="NZ_JAME01000005.1"/>
</dbReference>
<organism evidence="1 2">
    <name type="scientific">Roseivivax isoporae LMG 25204</name>
    <dbReference type="NCBI Taxonomy" id="1449351"/>
    <lineage>
        <taxon>Bacteria</taxon>
        <taxon>Pseudomonadati</taxon>
        <taxon>Pseudomonadota</taxon>
        <taxon>Alphaproteobacteria</taxon>
        <taxon>Rhodobacterales</taxon>
        <taxon>Roseobacteraceae</taxon>
        <taxon>Roseivivax</taxon>
    </lineage>
</organism>
<evidence type="ECO:0000313" key="2">
    <source>
        <dbReference type="Proteomes" id="UP000023430"/>
    </source>
</evidence>
<evidence type="ECO:0000313" key="1">
    <source>
        <dbReference type="EMBL" id="ETX30176.1"/>
    </source>
</evidence>
<sequence>MVPFMRAYTAWFALAFETQMVVMTRTAGLVGLGPLPRGEAYRMTAEKLPAFIDSGQKLGMAMMRGAPPAALFGIWSAPLTRKARANRRRLARHRTRTSRS</sequence>
<proteinExistence type="predicted"/>
<accession>X7FDM6</accession>
<keyword evidence="2" id="KW-1185">Reference proteome</keyword>
<comment type="caution">
    <text evidence="1">The sequence shown here is derived from an EMBL/GenBank/DDBJ whole genome shotgun (WGS) entry which is preliminary data.</text>
</comment>
<dbReference type="STRING" id="1449351.RISW2_18485"/>
<dbReference type="Proteomes" id="UP000023430">
    <property type="component" value="Unassembled WGS sequence"/>
</dbReference>
<dbReference type="AlphaFoldDB" id="X7FDM6"/>
<gene>
    <name evidence="1" type="ORF">RISW2_18485</name>
</gene>
<dbReference type="EMBL" id="JAME01000005">
    <property type="protein sequence ID" value="ETX30176.1"/>
    <property type="molecule type" value="Genomic_DNA"/>
</dbReference>
<reference evidence="1 2" key="1">
    <citation type="submission" date="2014-01" db="EMBL/GenBank/DDBJ databases">
        <title>Roseivivax isoporae LMG 25204 Genome Sequencing.</title>
        <authorList>
            <person name="Lai Q."/>
            <person name="Li G."/>
            <person name="Shao Z."/>
        </authorList>
    </citation>
    <scope>NUCLEOTIDE SEQUENCE [LARGE SCALE GENOMIC DNA]</scope>
    <source>
        <strain evidence="1 2">LMG 25204</strain>
    </source>
</reference>